<comment type="caution">
    <text evidence="2">The sequence shown here is derived from an EMBL/GenBank/DDBJ whole genome shotgun (WGS) entry which is preliminary data.</text>
</comment>
<feature type="region of interest" description="Disordered" evidence="1">
    <location>
        <begin position="1"/>
        <end position="24"/>
    </location>
</feature>
<gene>
    <name evidence="2" type="ORF">Ciccas_002048</name>
</gene>
<keyword evidence="3" id="KW-1185">Reference proteome</keyword>
<feature type="compositionally biased region" description="Polar residues" evidence="1">
    <location>
        <begin position="9"/>
        <end position="20"/>
    </location>
</feature>
<dbReference type="AlphaFoldDB" id="A0ABD2QLI4"/>
<reference evidence="2 3" key="1">
    <citation type="submission" date="2024-11" db="EMBL/GenBank/DDBJ databases">
        <title>Adaptive evolution of stress response genes in parasites aligns with host niche diversity.</title>
        <authorList>
            <person name="Hahn C."/>
            <person name="Resl P."/>
        </authorList>
    </citation>
    <scope>NUCLEOTIDE SEQUENCE [LARGE SCALE GENOMIC DNA]</scope>
    <source>
        <strain evidence="2">EGGRZ-B1_66</strain>
        <tissue evidence="2">Body</tissue>
    </source>
</reference>
<dbReference type="Proteomes" id="UP001626550">
    <property type="component" value="Unassembled WGS sequence"/>
</dbReference>
<feature type="compositionally biased region" description="Basic and acidic residues" evidence="1">
    <location>
        <begin position="127"/>
        <end position="148"/>
    </location>
</feature>
<accession>A0ABD2QLI4</accession>
<evidence type="ECO:0000313" key="2">
    <source>
        <dbReference type="EMBL" id="KAL3319281.1"/>
    </source>
</evidence>
<organism evidence="2 3">
    <name type="scientific">Cichlidogyrus casuarinus</name>
    <dbReference type="NCBI Taxonomy" id="1844966"/>
    <lineage>
        <taxon>Eukaryota</taxon>
        <taxon>Metazoa</taxon>
        <taxon>Spiralia</taxon>
        <taxon>Lophotrochozoa</taxon>
        <taxon>Platyhelminthes</taxon>
        <taxon>Monogenea</taxon>
        <taxon>Monopisthocotylea</taxon>
        <taxon>Dactylogyridea</taxon>
        <taxon>Ancyrocephalidae</taxon>
        <taxon>Cichlidogyrus</taxon>
    </lineage>
</organism>
<name>A0ABD2QLI4_9PLAT</name>
<protein>
    <submittedName>
        <fullName evidence="2">Uncharacterized protein</fullName>
    </submittedName>
</protein>
<feature type="region of interest" description="Disordered" evidence="1">
    <location>
        <begin position="121"/>
        <end position="148"/>
    </location>
</feature>
<proteinExistence type="predicted"/>
<evidence type="ECO:0000256" key="1">
    <source>
        <dbReference type="SAM" id="MobiDB-lite"/>
    </source>
</evidence>
<dbReference type="EMBL" id="JBJKFK010000150">
    <property type="protein sequence ID" value="KAL3319281.1"/>
    <property type="molecule type" value="Genomic_DNA"/>
</dbReference>
<evidence type="ECO:0000313" key="3">
    <source>
        <dbReference type="Proteomes" id="UP001626550"/>
    </source>
</evidence>
<sequence length="148" mass="16652">MTGPKLLASANNNPQQTAPSDQKLRAMSAQPFAVSINITPSMLYSALVVFPDADISEHELYSSSDEDQGCEDDEIFVKDLHYDTPEETVQEPARFITHHPDTQIKFYDQEALKIPTAYESTRTIQESVDKRKGSKGEGTREYESLPQR</sequence>